<organism evidence="1 2">
    <name type="scientific">Verticillium longisporum</name>
    <name type="common">Verticillium dahliae var. longisporum</name>
    <dbReference type="NCBI Taxonomy" id="100787"/>
    <lineage>
        <taxon>Eukaryota</taxon>
        <taxon>Fungi</taxon>
        <taxon>Dikarya</taxon>
        <taxon>Ascomycota</taxon>
        <taxon>Pezizomycotina</taxon>
        <taxon>Sordariomycetes</taxon>
        <taxon>Hypocreomycetidae</taxon>
        <taxon>Glomerellales</taxon>
        <taxon>Plectosphaerellaceae</taxon>
        <taxon>Verticillium</taxon>
    </lineage>
</organism>
<name>A0A0G4MZ42_VERLO</name>
<gene>
    <name evidence="1" type="ORF">BN1708_020627</name>
</gene>
<keyword evidence="2" id="KW-1185">Reference proteome</keyword>
<proteinExistence type="predicted"/>
<protein>
    <submittedName>
        <fullName evidence="1">Uncharacterized protein</fullName>
    </submittedName>
</protein>
<evidence type="ECO:0000313" key="1">
    <source>
        <dbReference type="EMBL" id="CRK39656.1"/>
    </source>
</evidence>
<sequence>EGPSTPRGQA</sequence>
<feature type="non-terminal residue" evidence="1">
    <location>
        <position position="1"/>
    </location>
</feature>
<accession>A0A0G4MZ42</accession>
<dbReference type="EMBL" id="CVQH01025919">
    <property type="protein sequence ID" value="CRK39656.1"/>
    <property type="molecule type" value="Genomic_DNA"/>
</dbReference>
<dbReference type="Proteomes" id="UP000044602">
    <property type="component" value="Unassembled WGS sequence"/>
</dbReference>
<evidence type="ECO:0000313" key="2">
    <source>
        <dbReference type="Proteomes" id="UP000044602"/>
    </source>
</evidence>
<reference evidence="1 2" key="1">
    <citation type="submission" date="2015-05" db="EMBL/GenBank/DDBJ databases">
        <authorList>
            <person name="Wang D.B."/>
            <person name="Wang M."/>
        </authorList>
    </citation>
    <scope>NUCLEOTIDE SEQUENCE [LARGE SCALE GENOMIC DNA]</scope>
    <source>
        <strain evidence="1">VL1</strain>
    </source>
</reference>